<evidence type="ECO:0000313" key="2">
    <source>
        <dbReference type="Proteomes" id="UP001165565"/>
    </source>
</evidence>
<gene>
    <name evidence="1" type="ORF">NEE01_20285</name>
</gene>
<keyword evidence="1" id="KW-0645">Protease</keyword>
<dbReference type="EMBL" id="JANFAV010000019">
    <property type="protein sequence ID" value="MCW6537125.1"/>
    <property type="molecule type" value="Genomic_DNA"/>
</dbReference>
<organism evidence="1 2">
    <name type="scientific">Sphingomonas lycopersici</name>
    <dbReference type="NCBI Taxonomy" id="2951807"/>
    <lineage>
        <taxon>Bacteria</taxon>
        <taxon>Pseudomonadati</taxon>
        <taxon>Pseudomonadota</taxon>
        <taxon>Alphaproteobacteria</taxon>
        <taxon>Sphingomonadales</taxon>
        <taxon>Sphingomonadaceae</taxon>
        <taxon>Sphingomonas</taxon>
    </lineage>
</organism>
<dbReference type="InterPro" id="IPR022274">
    <property type="entry name" value="Peptidase_asp_AF0612"/>
</dbReference>
<dbReference type="EC" id="3.4.23.-" evidence="1"/>
<name>A0AA42CRV9_9SPHN</name>
<dbReference type="Pfam" id="PF13975">
    <property type="entry name" value="gag-asp_proteas"/>
    <property type="match status" value="1"/>
</dbReference>
<comment type="caution">
    <text evidence="1">The sequence shown here is derived from an EMBL/GenBank/DDBJ whole genome shotgun (WGS) entry which is preliminary data.</text>
</comment>
<sequence length="133" mass="14373">MGIVHAQIELTNARRDDLLPMSVDALVDTGAVHLCIPQHVANQLDLAVQDRREVTVADGRKQMVDYVGPVRVRFANRQCMVGALVLGDQPLLGAIPMEDMDLVISPARQSIIVNPANPNIPGAMAMGLKAFHS</sequence>
<dbReference type="NCBIfam" id="TIGR03698">
    <property type="entry name" value="clan_AA_DTGF"/>
    <property type="match status" value="1"/>
</dbReference>
<evidence type="ECO:0000313" key="1">
    <source>
        <dbReference type="EMBL" id="MCW6537125.1"/>
    </source>
</evidence>
<protein>
    <submittedName>
        <fullName evidence="1">Clan AA aspartic protease</fullName>
        <ecNumber evidence="1">3.4.23.-</ecNumber>
    </submittedName>
</protein>
<dbReference type="GO" id="GO:0006508">
    <property type="term" value="P:proteolysis"/>
    <property type="evidence" value="ECO:0007669"/>
    <property type="project" value="UniProtKB-KW"/>
</dbReference>
<accession>A0AA42CRV9</accession>
<proteinExistence type="predicted"/>
<dbReference type="RefSeq" id="WP_265271012.1">
    <property type="nucleotide sequence ID" value="NZ_JANFAV010000019.1"/>
</dbReference>
<keyword evidence="1" id="KW-0378">Hydrolase</keyword>
<dbReference type="Proteomes" id="UP001165565">
    <property type="component" value="Unassembled WGS sequence"/>
</dbReference>
<keyword evidence="2" id="KW-1185">Reference proteome</keyword>
<dbReference type="AlphaFoldDB" id="A0AA42CRV9"/>
<dbReference type="Gene3D" id="2.40.70.10">
    <property type="entry name" value="Acid Proteases"/>
    <property type="match status" value="1"/>
</dbReference>
<dbReference type="GO" id="GO:0008233">
    <property type="term" value="F:peptidase activity"/>
    <property type="evidence" value="ECO:0007669"/>
    <property type="project" value="UniProtKB-KW"/>
</dbReference>
<reference evidence="1" key="1">
    <citation type="submission" date="2022-06" db="EMBL/GenBank/DDBJ databases">
        <title>Sphingomonas sp. nov. isolated from rhizosphere soil of tomato.</title>
        <authorList>
            <person name="Dong H."/>
            <person name="Gao R."/>
        </authorList>
    </citation>
    <scope>NUCLEOTIDE SEQUENCE</scope>
    <source>
        <strain evidence="1">MMSM24</strain>
    </source>
</reference>
<dbReference type="InterPro" id="IPR021109">
    <property type="entry name" value="Peptidase_aspartic_dom_sf"/>
</dbReference>